<evidence type="ECO:0000313" key="3">
    <source>
        <dbReference type="EMBL" id="SDX99664.1"/>
    </source>
</evidence>
<evidence type="ECO:0008006" key="5">
    <source>
        <dbReference type="Google" id="ProtNLM"/>
    </source>
</evidence>
<sequence length="645" mass="63114">DLDEAPTGLALTGTAVAENAPGAVIGTVAGTDPEGAPLTWSVDDPRFEVVGGTLKLKDGVALDHEAGGEVDLVLTATDPAGNATPHAATLAVTDLDEAPTGLALTGTAVAENAPGAVIGTVAGTDPEGAALAWTVDDPRFEVVGDTLKLKDGVALDHEAGGAVDLVLTATDPAGNATPHAATLAVTDLDEAPTGLALTGTAVAENAPGAVIGTVAGTDPEGAPLTWSVDDPRFEVVGGTLKLKDGVALDHEAGGAVDLVLTATDPAGNATPHAATLAVTDLDEAPTGLALTGTAVAENAPGAVIGTVAGTDPEGAALAWSVDDPRFEVVGDTLKLKDGVALDHEAGGAVDLVLTATDPAGNATPHAATLAVTDLDEAPTGLALTGTAVAENAPGAVIGTVAGTDPEGAPLTWTVDDPRFEVVGDTLKLKDGVALDHEAGGEVDLVLTATDPAGNATPHAATLAVTDLDEAPTGLALTGTAVAENAPGAVIGTVAGTDPEGAPLTWSVDDPRFEVVGDTLKLKDGVALDHEAGGEVDLVLTATDPAGNATPHAATLAVTDLDEAPTGLALTGTAVAENAPGAVIGTVAGTDPEGAPLTWSVDDPRFEVVGGTLKLKDGVALDHEAGGEVDLVLTATDPAGNATPHA</sequence>
<evidence type="ECO:0000313" key="4">
    <source>
        <dbReference type="Proteomes" id="UP000199118"/>
    </source>
</evidence>
<proteinExistence type="predicted"/>
<dbReference type="GO" id="GO:0005886">
    <property type="term" value="C:plasma membrane"/>
    <property type="evidence" value="ECO:0007669"/>
    <property type="project" value="UniProtKB-SubCell"/>
</dbReference>
<keyword evidence="1" id="KW-0812">Transmembrane</keyword>
<protein>
    <recommendedName>
        <fullName evidence="5">Cadherin domain-containing protein</fullName>
    </recommendedName>
</protein>
<keyword evidence="4" id="KW-1185">Reference proteome</keyword>
<evidence type="ECO:0000256" key="2">
    <source>
        <dbReference type="ARBA" id="ARBA00022989"/>
    </source>
</evidence>
<reference evidence="3 4" key="1">
    <citation type="submission" date="2016-10" db="EMBL/GenBank/DDBJ databases">
        <authorList>
            <person name="de Groot N.N."/>
        </authorList>
    </citation>
    <scope>NUCLEOTIDE SEQUENCE [LARGE SCALE GENOMIC DNA]</scope>
    <source>
        <strain evidence="3 4">DSM 17890</strain>
    </source>
</reference>
<organism evidence="3 4">
    <name type="scientific">Albimonas donghaensis</name>
    <dbReference type="NCBI Taxonomy" id="356660"/>
    <lineage>
        <taxon>Bacteria</taxon>
        <taxon>Pseudomonadati</taxon>
        <taxon>Pseudomonadota</taxon>
        <taxon>Alphaproteobacteria</taxon>
        <taxon>Rhodobacterales</taxon>
        <taxon>Paracoccaceae</taxon>
        <taxon>Albimonas</taxon>
    </lineage>
</organism>
<dbReference type="STRING" id="356660.SAMN05444336_1221"/>
<feature type="non-terminal residue" evidence="3">
    <location>
        <position position="645"/>
    </location>
</feature>
<dbReference type="PANTHER" id="PTHR24026">
    <property type="entry name" value="FAT ATYPICAL CADHERIN-RELATED"/>
    <property type="match status" value="1"/>
</dbReference>
<dbReference type="EMBL" id="FNMZ01000022">
    <property type="protein sequence ID" value="SDX99664.1"/>
    <property type="molecule type" value="Genomic_DNA"/>
</dbReference>
<dbReference type="AlphaFoldDB" id="A0A1H3GAX8"/>
<keyword evidence="2" id="KW-0472">Membrane</keyword>
<feature type="non-terminal residue" evidence="3">
    <location>
        <position position="1"/>
    </location>
</feature>
<dbReference type="PANTHER" id="PTHR24026:SF126">
    <property type="entry name" value="PROTOCADHERIN FAT 4"/>
    <property type="match status" value="1"/>
</dbReference>
<evidence type="ECO:0000256" key="1">
    <source>
        <dbReference type="ARBA" id="ARBA00022692"/>
    </source>
</evidence>
<dbReference type="GO" id="GO:0007155">
    <property type="term" value="P:cell adhesion"/>
    <property type="evidence" value="ECO:0007669"/>
    <property type="project" value="UniProtKB-KW"/>
</dbReference>
<dbReference type="Proteomes" id="UP000199118">
    <property type="component" value="Unassembled WGS sequence"/>
</dbReference>
<dbReference type="CDD" id="cd11304">
    <property type="entry name" value="Cadherin_repeat"/>
    <property type="match status" value="6"/>
</dbReference>
<name>A0A1H3GAX8_9RHOB</name>
<keyword evidence="2" id="KW-1133">Transmembrane helix</keyword>
<gene>
    <name evidence="3" type="ORF">SAMN05444336_1221</name>
</gene>
<accession>A0A1H3GAX8</accession>